<dbReference type="Proteomes" id="UP000076038">
    <property type="component" value="Chromosome"/>
</dbReference>
<accession>A0A143QI83</accession>
<dbReference type="OrthoDB" id="4460421at2"/>
<dbReference type="EMBL" id="CP015220">
    <property type="protein sequence ID" value="AMY22740.1"/>
    <property type="molecule type" value="Genomic_DNA"/>
</dbReference>
<name>A0A143QI83_RHOFA</name>
<dbReference type="AlphaFoldDB" id="A0A143QI83"/>
<dbReference type="PATRIC" id="fig|1653479.3.peg.1449"/>
<reference evidence="1 2" key="1">
    <citation type="journal article" date="2016" name="Genome Announc.">
        <title>Complete Genome and Plasmid Sequences for Rhodococcus fascians D188 and Draft Sequences for Rhodococcus Isolates PBTS 1 and PBTS 2.</title>
        <authorList>
            <person name="Stamler R.A."/>
            <person name="Vereecke D."/>
            <person name="Zhang Y."/>
            <person name="Schilkey F."/>
            <person name="Devitt N."/>
            <person name="Randall J.J."/>
        </authorList>
    </citation>
    <scope>NUCLEOTIDE SEQUENCE [LARGE SCALE GENOMIC DNA]</scope>
    <source>
        <strain evidence="1 2">PBTS2</strain>
    </source>
</reference>
<proteinExistence type="predicted"/>
<evidence type="ECO:0000313" key="1">
    <source>
        <dbReference type="EMBL" id="AMY22740.1"/>
    </source>
</evidence>
<dbReference type="RefSeq" id="WP_048319100.1">
    <property type="nucleotide sequence ID" value="NZ_LFDS01000005.1"/>
</dbReference>
<evidence type="ECO:0000313" key="2">
    <source>
        <dbReference type="Proteomes" id="UP000076038"/>
    </source>
</evidence>
<gene>
    <name evidence="1" type="ORF">A3Q41_01432</name>
</gene>
<dbReference type="KEGG" id="rhs:A3Q41_01432"/>
<protein>
    <submittedName>
        <fullName evidence="1">Uncharacterized protein</fullName>
    </submittedName>
</protein>
<keyword evidence="2" id="KW-1185">Reference proteome</keyword>
<reference evidence="2" key="2">
    <citation type="submission" date="2016-04" db="EMBL/GenBank/DDBJ databases">
        <title>Complete Genome and Plasmid Sequences for Rhodococcus fascians D188 and Draft Sequences for Rhodococcus spp. Isolates PBTS 1 and PBTS 2.</title>
        <authorList>
            <person name="Stamer R."/>
            <person name="Vereecke D."/>
            <person name="Zhang Y."/>
            <person name="Schilkey F."/>
            <person name="Devitt N."/>
            <person name="Randall J."/>
        </authorList>
    </citation>
    <scope>NUCLEOTIDE SEQUENCE [LARGE SCALE GENOMIC DNA]</scope>
    <source>
        <strain evidence="2">PBTS2</strain>
    </source>
</reference>
<sequence>MSQLWMLQDTEPWPDEPAVGAVFPPTTYWASPDQMDLPAQMCAEVPARVETVTVDGLTEWVAHLGNGFTTMMGDGGLVGDVTLRGCLVLDRYLWLDFRTRPRGTLRIHDRAGLLVQRRELIPTRRPGAFSVTYSGALEYHERDSISAGFGVRWKASIVETVASTG</sequence>
<organism evidence="1 2">
    <name type="scientific">Rhodococcoides fascians</name>
    <name type="common">Rhodococcus fascians</name>
    <dbReference type="NCBI Taxonomy" id="1828"/>
    <lineage>
        <taxon>Bacteria</taxon>
        <taxon>Bacillati</taxon>
        <taxon>Actinomycetota</taxon>
        <taxon>Actinomycetes</taxon>
        <taxon>Mycobacteriales</taxon>
        <taxon>Nocardiaceae</taxon>
        <taxon>Rhodococcoides</taxon>
    </lineage>
</organism>